<evidence type="ECO:0000256" key="2">
    <source>
        <dbReference type="ARBA" id="ARBA00022803"/>
    </source>
</evidence>
<accession>A2DSM9</accession>
<dbReference type="KEGG" id="tva:4774620"/>
<dbReference type="Proteomes" id="UP000001542">
    <property type="component" value="Unassembled WGS sequence"/>
</dbReference>
<dbReference type="AlphaFoldDB" id="A2DSM9"/>
<protein>
    <submittedName>
        <fullName evidence="3">TPR Domain containing protein</fullName>
    </submittedName>
</protein>
<dbReference type="RefSeq" id="XP_001328832.1">
    <property type="nucleotide sequence ID" value="XM_001328797.1"/>
</dbReference>
<evidence type="ECO:0000313" key="3">
    <source>
        <dbReference type="EMBL" id="EAY16609.1"/>
    </source>
</evidence>
<dbReference type="VEuPathDB" id="TrichDB:TVAG_434460"/>
<evidence type="ECO:0000313" key="4">
    <source>
        <dbReference type="Proteomes" id="UP000001542"/>
    </source>
</evidence>
<reference evidence="3" key="1">
    <citation type="submission" date="2006-10" db="EMBL/GenBank/DDBJ databases">
        <authorList>
            <person name="Amadeo P."/>
            <person name="Zhao Q."/>
            <person name="Wortman J."/>
            <person name="Fraser-Liggett C."/>
            <person name="Carlton J."/>
        </authorList>
    </citation>
    <scope>NUCLEOTIDE SEQUENCE</scope>
    <source>
        <strain evidence="3">G3</strain>
    </source>
</reference>
<dbReference type="PANTHER" id="PTHR44943:SF4">
    <property type="entry name" value="TPR REPEAT-CONTAINING PROTEIN MJ0798"/>
    <property type="match status" value="1"/>
</dbReference>
<keyword evidence="4" id="KW-1185">Reference proteome</keyword>
<evidence type="ECO:0000256" key="1">
    <source>
        <dbReference type="ARBA" id="ARBA00022737"/>
    </source>
</evidence>
<dbReference type="EMBL" id="DS113240">
    <property type="protein sequence ID" value="EAY16609.1"/>
    <property type="molecule type" value="Genomic_DNA"/>
</dbReference>
<dbReference type="SMR" id="A2DSM9"/>
<sequence length="475" mass="53399">MEAINQGRKLIKDKVRDVNTAKSLISYAKQLLTKSRAAWAPPEKGTIPYDPQSWIEELLFVAYVISTCFEQNPKQFTDENLQNQLVAILSYASVQLRQIDMISSIIDSIVQSLICPNLVIPDYILLHNHNAVHLLLNVYESEISDGVLLSACICLAKDKNFYHSVDKYLPRIEQKYPAGAASLKAVLIMQNISNSQIPEKAQEALTIINNALSKEPKNPQLLYNAAVLCLKLHNKEKACEYAIKALESNPALPYTVLLVMKLLRSNCDFKAALDLADRSPLEAGYWSKEIVIEACLVAAESGNKQKIEKYFTRLRKYWRQDPEALYATVKTSLMLNNIAYASECFTLWSEFDQQSAEFFYAYSQLCIYSNDLKEAERHLMYAIDIDGSCAEYHSTLALVLHKRGKPEMAIERAKFAIDLDPDCIHSWLVLANVSDGDVSANALKKVQDLRSTTVDMTGVELVICSGDSRGSFSIE</sequence>
<dbReference type="InParanoid" id="A2DSM9"/>
<gene>
    <name evidence="3" type="ORF">TVAG_434460</name>
</gene>
<organism evidence="3 4">
    <name type="scientific">Trichomonas vaginalis (strain ATCC PRA-98 / G3)</name>
    <dbReference type="NCBI Taxonomy" id="412133"/>
    <lineage>
        <taxon>Eukaryota</taxon>
        <taxon>Metamonada</taxon>
        <taxon>Parabasalia</taxon>
        <taxon>Trichomonadida</taxon>
        <taxon>Trichomonadidae</taxon>
        <taxon>Trichomonas</taxon>
    </lineage>
</organism>
<dbReference type="InterPro" id="IPR019734">
    <property type="entry name" value="TPR_rpt"/>
</dbReference>
<name>A2DSM9_TRIV3</name>
<dbReference type="Gene3D" id="1.25.40.10">
    <property type="entry name" value="Tetratricopeptide repeat domain"/>
    <property type="match status" value="2"/>
</dbReference>
<reference evidence="3" key="2">
    <citation type="journal article" date="2007" name="Science">
        <title>Draft genome sequence of the sexually transmitted pathogen Trichomonas vaginalis.</title>
        <authorList>
            <person name="Carlton J.M."/>
            <person name="Hirt R.P."/>
            <person name="Silva J.C."/>
            <person name="Delcher A.L."/>
            <person name="Schatz M."/>
            <person name="Zhao Q."/>
            <person name="Wortman J.R."/>
            <person name="Bidwell S.L."/>
            <person name="Alsmark U.C.M."/>
            <person name="Besteiro S."/>
            <person name="Sicheritz-Ponten T."/>
            <person name="Noel C.J."/>
            <person name="Dacks J.B."/>
            <person name="Foster P.G."/>
            <person name="Simillion C."/>
            <person name="Van de Peer Y."/>
            <person name="Miranda-Saavedra D."/>
            <person name="Barton G.J."/>
            <person name="Westrop G.D."/>
            <person name="Mueller S."/>
            <person name="Dessi D."/>
            <person name="Fiori P.L."/>
            <person name="Ren Q."/>
            <person name="Paulsen I."/>
            <person name="Zhang H."/>
            <person name="Bastida-Corcuera F.D."/>
            <person name="Simoes-Barbosa A."/>
            <person name="Brown M.T."/>
            <person name="Hayes R.D."/>
            <person name="Mukherjee M."/>
            <person name="Okumura C.Y."/>
            <person name="Schneider R."/>
            <person name="Smith A.J."/>
            <person name="Vanacova S."/>
            <person name="Villalvazo M."/>
            <person name="Haas B.J."/>
            <person name="Pertea M."/>
            <person name="Feldblyum T.V."/>
            <person name="Utterback T.R."/>
            <person name="Shu C.L."/>
            <person name="Osoegawa K."/>
            <person name="de Jong P.J."/>
            <person name="Hrdy I."/>
            <person name="Horvathova L."/>
            <person name="Zubacova Z."/>
            <person name="Dolezal P."/>
            <person name="Malik S.B."/>
            <person name="Logsdon J.M. Jr."/>
            <person name="Henze K."/>
            <person name="Gupta A."/>
            <person name="Wang C.C."/>
            <person name="Dunne R.L."/>
            <person name="Upcroft J.A."/>
            <person name="Upcroft P."/>
            <person name="White O."/>
            <person name="Salzberg S.L."/>
            <person name="Tang P."/>
            <person name="Chiu C.-H."/>
            <person name="Lee Y.-S."/>
            <person name="Embley T.M."/>
            <person name="Coombs G.H."/>
            <person name="Mottram J.C."/>
            <person name="Tachezy J."/>
            <person name="Fraser-Liggett C.M."/>
            <person name="Johnson P.J."/>
        </authorList>
    </citation>
    <scope>NUCLEOTIDE SEQUENCE [LARGE SCALE GENOMIC DNA]</scope>
    <source>
        <strain evidence="3">G3</strain>
    </source>
</reference>
<dbReference type="InterPro" id="IPR051685">
    <property type="entry name" value="Ycf3/AcsC/BcsC/TPR_MFPF"/>
</dbReference>
<keyword evidence="1" id="KW-0677">Repeat</keyword>
<proteinExistence type="predicted"/>
<dbReference type="PANTHER" id="PTHR44943">
    <property type="entry name" value="CELLULOSE SYNTHASE OPERON PROTEIN C"/>
    <property type="match status" value="1"/>
</dbReference>
<dbReference type="Pfam" id="PF13181">
    <property type="entry name" value="TPR_8"/>
    <property type="match status" value="1"/>
</dbReference>
<keyword evidence="2" id="KW-0802">TPR repeat</keyword>
<dbReference type="InterPro" id="IPR011990">
    <property type="entry name" value="TPR-like_helical_dom_sf"/>
</dbReference>
<dbReference type="OrthoDB" id="10411225at2759"/>
<dbReference type="SMART" id="SM00028">
    <property type="entry name" value="TPR"/>
    <property type="match status" value="2"/>
</dbReference>
<dbReference type="SUPFAM" id="SSF48452">
    <property type="entry name" value="TPR-like"/>
    <property type="match status" value="1"/>
</dbReference>
<dbReference type="VEuPathDB" id="TrichDB:TVAGG3_0376540"/>